<reference evidence="2" key="1">
    <citation type="journal article" date="2014" name="Int. J. Syst. Evol. Microbiol.">
        <title>Complete genome sequence of Corynebacterium casei LMG S-19264T (=DSM 44701T), isolated from a smear-ripened cheese.</title>
        <authorList>
            <consortium name="US DOE Joint Genome Institute (JGI-PGF)"/>
            <person name="Walter F."/>
            <person name="Albersmeier A."/>
            <person name="Kalinowski J."/>
            <person name="Ruckert C."/>
        </authorList>
    </citation>
    <scope>NUCLEOTIDE SEQUENCE</scope>
    <source>
        <strain evidence="2">KCTC 12113</strain>
    </source>
</reference>
<sequence>MDETEFNGRLKEAQINNALGVFILVFGIIILFAMIYTETFVEHMTDMTAGLLLISIGGGMVWKARKTMKKLREKKKNNMEI</sequence>
<protein>
    <recommendedName>
        <fullName evidence="4">DUF3188 domain-containing protein</fullName>
    </recommendedName>
</protein>
<keyword evidence="1" id="KW-0812">Transmembrane</keyword>
<evidence type="ECO:0000313" key="3">
    <source>
        <dbReference type="Proteomes" id="UP000634668"/>
    </source>
</evidence>
<dbReference type="Proteomes" id="UP000634668">
    <property type="component" value="Unassembled WGS sequence"/>
</dbReference>
<keyword evidence="1" id="KW-1133">Transmembrane helix</keyword>
<name>A0A918MJL8_9FLAO</name>
<proteinExistence type="predicted"/>
<dbReference type="RefSeq" id="WP_026812366.1">
    <property type="nucleotide sequence ID" value="NZ_BMWP01000006.1"/>
</dbReference>
<dbReference type="EMBL" id="BMWP01000006">
    <property type="protein sequence ID" value="GGW28463.1"/>
    <property type="molecule type" value="Genomic_DNA"/>
</dbReference>
<feature type="transmembrane region" description="Helical" evidence="1">
    <location>
        <begin position="18"/>
        <end position="37"/>
    </location>
</feature>
<evidence type="ECO:0008006" key="4">
    <source>
        <dbReference type="Google" id="ProtNLM"/>
    </source>
</evidence>
<keyword evidence="3" id="KW-1185">Reference proteome</keyword>
<comment type="caution">
    <text evidence="2">The sequence shown here is derived from an EMBL/GenBank/DDBJ whole genome shotgun (WGS) entry which is preliminary data.</text>
</comment>
<keyword evidence="1" id="KW-0472">Membrane</keyword>
<reference evidence="2" key="2">
    <citation type="submission" date="2020-09" db="EMBL/GenBank/DDBJ databases">
        <authorList>
            <person name="Sun Q."/>
            <person name="Kim S."/>
        </authorList>
    </citation>
    <scope>NUCLEOTIDE SEQUENCE</scope>
    <source>
        <strain evidence="2">KCTC 12113</strain>
    </source>
</reference>
<feature type="transmembrane region" description="Helical" evidence="1">
    <location>
        <begin position="43"/>
        <end position="62"/>
    </location>
</feature>
<organism evidence="2 3">
    <name type="scientific">Arenibacter certesii</name>
    <dbReference type="NCBI Taxonomy" id="228955"/>
    <lineage>
        <taxon>Bacteria</taxon>
        <taxon>Pseudomonadati</taxon>
        <taxon>Bacteroidota</taxon>
        <taxon>Flavobacteriia</taxon>
        <taxon>Flavobacteriales</taxon>
        <taxon>Flavobacteriaceae</taxon>
        <taxon>Arenibacter</taxon>
    </lineage>
</organism>
<gene>
    <name evidence="2" type="ORF">GCM10007383_12240</name>
</gene>
<evidence type="ECO:0000313" key="2">
    <source>
        <dbReference type="EMBL" id="GGW28463.1"/>
    </source>
</evidence>
<evidence type="ECO:0000256" key="1">
    <source>
        <dbReference type="SAM" id="Phobius"/>
    </source>
</evidence>
<accession>A0A918MJL8</accession>
<dbReference type="AlphaFoldDB" id="A0A918MJL8"/>